<feature type="signal peptide" evidence="3">
    <location>
        <begin position="1"/>
        <end position="28"/>
    </location>
</feature>
<feature type="chain" id="PRO_5012827969" evidence="3">
    <location>
        <begin position="29"/>
        <end position="182"/>
    </location>
</feature>
<keyword evidence="2" id="KW-0812">Transmembrane</keyword>
<gene>
    <name evidence="4" type="ORF">X798_07894</name>
</gene>
<dbReference type="EMBL" id="KZ271537">
    <property type="protein sequence ID" value="OZC05127.1"/>
    <property type="molecule type" value="Genomic_DNA"/>
</dbReference>
<evidence type="ECO:0000256" key="3">
    <source>
        <dbReference type="SAM" id="SignalP"/>
    </source>
</evidence>
<evidence type="ECO:0000313" key="4">
    <source>
        <dbReference type="EMBL" id="OZC05127.1"/>
    </source>
</evidence>
<accession>A0A238BI15</accession>
<proteinExistence type="predicted"/>
<evidence type="ECO:0000256" key="2">
    <source>
        <dbReference type="SAM" id="Phobius"/>
    </source>
</evidence>
<dbReference type="OrthoDB" id="5806941at2759"/>
<dbReference type="Proteomes" id="UP000242913">
    <property type="component" value="Unassembled WGS sequence"/>
</dbReference>
<name>A0A238BI15_9BILA</name>
<sequence>MIFSSTGKLWVVITTIVCLLDIIEPIDGQTPIMKPKKRRYKLIPFYDDDIKISDPSKPALIQDLLLLSRVLNNTADTVFGSKDIARDLLTFFADLDQIMIQWLFLFLVCSSFFHAAACACIGCCACYVFKNEIRNTLKFAKQQPKLSDRPPGANNEPEGELPAVPPLQTSQKGNTYAKAVDD</sequence>
<protein>
    <submittedName>
        <fullName evidence="4">Uncharacterized protein</fullName>
    </submittedName>
</protein>
<keyword evidence="2" id="KW-0472">Membrane</keyword>
<keyword evidence="2" id="KW-1133">Transmembrane helix</keyword>
<organism evidence="4 5">
    <name type="scientific">Onchocerca flexuosa</name>
    <dbReference type="NCBI Taxonomy" id="387005"/>
    <lineage>
        <taxon>Eukaryota</taxon>
        <taxon>Metazoa</taxon>
        <taxon>Ecdysozoa</taxon>
        <taxon>Nematoda</taxon>
        <taxon>Chromadorea</taxon>
        <taxon>Rhabditida</taxon>
        <taxon>Spirurina</taxon>
        <taxon>Spiruromorpha</taxon>
        <taxon>Filarioidea</taxon>
        <taxon>Onchocercidae</taxon>
        <taxon>Onchocerca</taxon>
    </lineage>
</organism>
<evidence type="ECO:0000313" key="5">
    <source>
        <dbReference type="Proteomes" id="UP000242913"/>
    </source>
</evidence>
<keyword evidence="3" id="KW-0732">Signal</keyword>
<evidence type="ECO:0000256" key="1">
    <source>
        <dbReference type="SAM" id="MobiDB-lite"/>
    </source>
</evidence>
<keyword evidence="5" id="KW-1185">Reference proteome</keyword>
<feature type="region of interest" description="Disordered" evidence="1">
    <location>
        <begin position="142"/>
        <end position="182"/>
    </location>
</feature>
<reference evidence="4 5" key="1">
    <citation type="submission" date="2015-12" db="EMBL/GenBank/DDBJ databases">
        <title>Draft genome of the nematode, Onchocerca flexuosa.</title>
        <authorList>
            <person name="Mitreva M."/>
        </authorList>
    </citation>
    <scope>NUCLEOTIDE SEQUENCE [LARGE SCALE GENOMIC DNA]</scope>
    <source>
        <strain evidence="4">Red Deer</strain>
    </source>
</reference>
<feature type="transmembrane region" description="Helical" evidence="2">
    <location>
        <begin position="102"/>
        <end position="129"/>
    </location>
</feature>
<dbReference type="AlphaFoldDB" id="A0A238BI15"/>